<feature type="transmembrane region" description="Helical" evidence="7">
    <location>
        <begin position="61"/>
        <end position="84"/>
    </location>
</feature>
<comment type="subcellular location">
    <subcellularLocation>
        <location evidence="1 7">Cell membrane</location>
        <topology evidence="1 7">Multi-pass membrane protein</topology>
    </subcellularLocation>
</comment>
<reference evidence="10" key="1">
    <citation type="journal article" date="2019" name="Int. J. Syst. Evol. Microbiol.">
        <title>The Global Catalogue of Microorganisms (GCM) 10K type strain sequencing project: providing services to taxonomists for standard genome sequencing and annotation.</title>
        <authorList>
            <consortium name="The Broad Institute Genomics Platform"/>
            <consortium name="The Broad Institute Genome Sequencing Center for Infectious Disease"/>
            <person name="Wu L."/>
            <person name="Ma J."/>
        </authorList>
    </citation>
    <scope>NUCLEOTIDE SEQUENCE [LARGE SCALE GENOMIC DNA]</scope>
    <source>
        <strain evidence="10">JCM 17705</strain>
    </source>
</reference>
<dbReference type="RefSeq" id="WP_345213064.1">
    <property type="nucleotide sequence ID" value="NZ_BAABFT010000014.1"/>
</dbReference>
<feature type="domain" description="VTT" evidence="8">
    <location>
        <begin position="41"/>
        <end position="168"/>
    </location>
</feature>
<evidence type="ECO:0000256" key="6">
    <source>
        <dbReference type="ARBA" id="ARBA00023136"/>
    </source>
</evidence>
<accession>A0ABP8H400</accession>
<dbReference type="Proteomes" id="UP001500582">
    <property type="component" value="Unassembled WGS sequence"/>
</dbReference>
<dbReference type="InterPro" id="IPR032818">
    <property type="entry name" value="DedA-like"/>
</dbReference>
<organism evidence="9 10">
    <name type="scientific">Mucilaginibacter gynuensis</name>
    <dbReference type="NCBI Taxonomy" id="1302236"/>
    <lineage>
        <taxon>Bacteria</taxon>
        <taxon>Pseudomonadati</taxon>
        <taxon>Bacteroidota</taxon>
        <taxon>Sphingobacteriia</taxon>
        <taxon>Sphingobacteriales</taxon>
        <taxon>Sphingobacteriaceae</taxon>
        <taxon>Mucilaginibacter</taxon>
    </lineage>
</organism>
<feature type="transmembrane region" description="Helical" evidence="7">
    <location>
        <begin position="150"/>
        <end position="171"/>
    </location>
</feature>
<comment type="caution">
    <text evidence="9">The sequence shown here is derived from an EMBL/GenBank/DDBJ whole genome shotgun (WGS) entry which is preliminary data.</text>
</comment>
<name>A0ABP8H400_9SPHI</name>
<keyword evidence="10" id="KW-1185">Reference proteome</keyword>
<sequence length="218" mass="24705">MENIWDYLHNLTDAQTIIGLGFYVLLIVVFAETGIFFGFFLPGDYLLFMAGLFCAADKLTVSIYTLIASLIGAGILGNFAGYWFGYRTGPVLFKKNDSWFFKKRYVVLAEEFYAKYGGMALVLGRFFPIIRTFAPIFAGVVKVDIKKFTLYNIIGSFTWVNTLTLAGYFLGKSYPQLKNYLEYIVIAFLLVTSVPLIIAFLRKKLINPKSVNESETKQ</sequence>
<evidence type="ECO:0000256" key="3">
    <source>
        <dbReference type="ARBA" id="ARBA00022475"/>
    </source>
</evidence>
<dbReference type="EMBL" id="BAABFT010000014">
    <property type="protein sequence ID" value="GAA4334053.1"/>
    <property type="molecule type" value="Genomic_DNA"/>
</dbReference>
<dbReference type="PANTHER" id="PTHR30353:SF0">
    <property type="entry name" value="TRANSMEMBRANE PROTEIN"/>
    <property type="match status" value="1"/>
</dbReference>
<dbReference type="PANTHER" id="PTHR30353">
    <property type="entry name" value="INNER MEMBRANE PROTEIN DEDA-RELATED"/>
    <property type="match status" value="1"/>
</dbReference>
<evidence type="ECO:0000256" key="4">
    <source>
        <dbReference type="ARBA" id="ARBA00022692"/>
    </source>
</evidence>
<evidence type="ECO:0000256" key="2">
    <source>
        <dbReference type="ARBA" id="ARBA00010792"/>
    </source>
</evidence>
<keyword evidence="3 7" id="KW-1003">Cell membrane</keyword>
<dbReference type="InterPro" id="IPR032816">
    <property type="entry name" value="VTT_dom"/>
</dbReference>
<evidence type="ECO:0000256" key="1">
    <source>
        <dbReference type="ARBA" id="ARBA00004651"/>
    </source>
</evidence>
<dbReference type="Pfam" id="PF09335">
    <property type="entry name" value="VTT_dom"/>
    <property type="match status" value="1"/>
</dbReference>
<keyword evidence="5 7" id="KW-1133">Transmembrane helix</keyword>
<evidence type="ECO:0000256" key="5">
    <source>
        <dbReference type="ARBA" id="ARBA00022989"/>
    </source>
</evidence>
<keyword evidence="4 7" id="KW-0812">Transmembrane</keyword>
<protein>
    <submittedName>
        <fullName evidence="9">DedA family protein</fullName>
    </submittedName>
</protein>
<feature type="transmembrane region" description="Helical" evidence="7">
    <location>
        <begin position="183"/>
        <end position="201"/>
    </location>
</feature>
<evidence type="ECO:0000259" key="8">
    <source>
        <dbReference type="Pfam" id="PF09335"/>
    </source>
</evidence>
<gene>
    <name evidence="9" type="ORF">GCM10023149_41170</name>
</gene>
<keyword evidence="6 7" id="KW-0472">Membrane</keyword>
<evidence type="ECO:0000313" key="9">
    <source>
        <dbReference type="EMBL" id="GAA4334053.1"/>
    </source>
</evidence>
<evidence type="ECO:0000313" key="10">
    <source>
        <dbReference type="Proteomes" id="UP001500582"/>
    </source>
</evidence>
<comment type="similarity">
    <text evidence="2 7">Belongs to the DedA family.</text>
</comment>
<feature type="transmembrane region" description="Helical" evidence="7">
    <location>
        <begin position="116"/>
        <end position="138"/>
    </location>
</feature>
<evidence type="ECO:0000256" key="7">
    <source>
        <dbReference type="RuleBase" id="RU367016"/>
    </source>
</evidence>
<proteinExistence type="inferred from homology"/>